<accession>A0AAN1WLH3</accession>
<sequence>MVKKLLVLSAAIAMSACTASPNNSSSAVTTSSTAISTSSAITASSISSMVVSSSSAASSSGLDIVNCGGNTLNGASNTPIRINQVGFLPNAKKVAVIEKPANSQFYIARASDDVKVYCGEYSNEATWGPSGETVRMAEFTALTTPGTYYLGDVGGRKSYSFEIGSNVFNDLGEAALKAYYFNRASAELPSQYAGIWARAAGHPDTNVLVHASAVSNTRSEGTVISAPKGWYDAGDYNKYIVNSGISVYTLLAAYEHYSDHFANLAVNIPESNDNVPDILNEAMWNIEWMENMQDPDGGVYHKLTTKNFVGTVMPNQTNAQRYVVQRTTAATLNFAAVMAVASRVYSNFEQAFPGKSAAYRQAALNAWNWAEANPSVIYSQPSDIATGTYGDNDVSDEFAWAAAEMYLLTGQSSYLERFKSIDAGVIAPWWGGVGTLGYISLAEHGQAMMSAADYQMVTDGLIGAADGSVAKFKATAYGVPLDENALGGDFYWGSNGAAANQAFVLMYANSLNPSQDYVDATTSIIDYLLGRNATGYSFVTGAGAKPPVDIHHRPSYADNIAEPVPGFLVGGPHSQQPETPACDYPSSLSAKSYSDTWCSYSTNEITINWNAPLVYLLAAIQNAP</sequence>
<dbReference type="Proteomes" id="UP001320119">
    <property type="component" value="Chromosome"/>
</dbReference>
<dbReference type="GO" id="GO:0030245">
    <property type="term" value="P:cellulose catabolic process"/>
    <property type="evidence" value="ECO:0007669"/>
    <property type="project" value="UniProtKB-KW"/>
</dbReference>
<proteinExistence type="inferred from homology"/>
<evidence type="ECO:0000259" key="9">
    <source>
        <dbReference type="Pfam" id="PF00759"/>
    </source>
</evidence>
<dbReference type="InterPro" id="IPR012341">
    <property type="entry name" value="6hp_glycosidase-like_sf"/>
</dbReference>
<feature type="domain" description="Cellulase Ig-like" evidence="10">
    <location>
        <begin position="77"/>
        <end position="150"/>
    </location>
</feature>
<keyword evidence="4 6" id="KW-0326">Glycosidase</keyword>
<evidence type="ECO:0000256" key="5">
    <source>
        <dbReference type="ARBA" id="ARBA00023326"/>
    </source>
</evidence>
<protein>
    <recommendedName>
        <fullName evidence="8">Endoglucanase</fullName>
        <ecNumber evidence="8">3.2.1.4</ecNumber>
    </recommendedName>
</protein>
<evidence type="ECO:0000256" key="2">
    <source>
        <dbReference type="ARBA" id="ARBA00022801"/>
    </source>
</evidence>
<name>A0AAN1WLH3_9GAMM</name>
<dbReference type="PROSITE" id="PS51257">
    <property type="entry name" value="PROKAR_LIPOPROTEIN"/>
    <property type="match status" value="1"/>
</dbReference>
<evidence type="ECO:0000313" key="12">
    <source>
        <dbReference type="Proteomes" id="UP001320119"/>
    </source>
</evidence>
<feature type="active site" evidence="7">
    <location>
        <position position="595"/>
    </location>
</feature>
<keyword evidence="12" id="KW-1185">Reference proteome</keyword>
<keyword evidence="3 6" id="KW-0119">Carbohydrate metabolism</keyword>
<dbReference type="CDD" id="cd02850">
    <property type="entry name" value="E_set_Cellulase_N"/>
    <property type="match status" value="1"/>
</dbReference>
<dbReference type="EC" id="3.2.1.4" evidence="8"/>
<dbReference type="KEGG" id="marq:MARGE09_P3981"/>
<dbReference type="InterPro" id="IPR014756">
    <property type="entry name" value="Ig_E-set"/>
</dbReference>
<dbReference type="InterPro" id="IPR033126">
    <property type="entry name" value="Glyco_hydro_9_Asp/Glu_AS"/>
</dbReference>
<dbReference type="InterPro" id="IPR018221">
    <property type="entry name" value="Glyco_hydro_9_His_AS"/>
</dbReference>
<dbReference type="InterPro" id="IPR001701">
    <property type="entry name" value="Glyco_hydro_9"/>
</dbReference>
<dbReference type="SUPFAM" id="SSF81296">
    <property type="entry name" value="E set domains"/>
    <property type="match status" value="1"/>
</dbReference>
<evidence type="ECO:0000313" key="11">
    <source>
        <dbReference type="EMBL" id="BCD99779.1"/>
    </source>
</evidence>
<evidence type="ECO:0000259" key="10">
    <source>
        <dbReference type="Pfam" id="PF02927"/>
    </source>
</evidence>
<dbReference type="Gene3D" id="1.50.10.10">
    <property type="match status" value="1"/>
</dbReference>
<dbReference type="RefSeq" id="WP_236985071.1">
    <property type="nucleotide sequence ID" value="NZ_AP023086.1"/>
</dbReference>
<keyword evidence="5 6" id="KW-0624">Polysaccharide degradation</keyword>
<organism evidence="11 12">
    <name type="scientific">Marinagarivorans cellulosilyticus</name>
    <dbReference type="NCBI Taxonomy" id="2721545"/>
    <lineage>
        <taxon>Bacteria</taxon>
        <taxon>Pseudomonadati</taxon>
        <taxon>Pseudomonadota</taxon>
        <taxon>Gammaproteobacteria</taxon>
        <taxon>Cellvibrionales</taxon>
        <taxon>Cellvibrionaceae</taxon>
        <taxon>Marinagarivorans</taxon>
    </lineage>
</organism>
<reference evidence="11 12" key="1">
    <citation type="journal article" date="2022" name="IScience">
        <title>An ultrasensitive nanofiber-based assay for enzymatic hydrolysis and deep-sea microbial degradation of cellulose.</title>
        <authorList>
            <person name="Tsudome M."/>
            <person name="Tachioka M."/>
            <person name="Miyazaki M."/>
            <person name="Uchimura K."/>
            <person name="Tsuda M."/>
            <person name="Takaki Y."/>
            <person name="Deguchi S."/>
        </authorList>
    </citation>
    <scope>NUCLEOTIDE SEQUENCE [LARGE SCALE GENOMIC DNA]</scope>
    <source>
        <strain evidence="11 12">GE09</strain>
    </source>
</reference>
<dbReference type="PROSITE" id="PS00592">
    <property type="entry name" value="GH9_2"/>
    <property type="match status" value="1"/>
</dbReference>
<gene>
    <name evidence="11" type="ORF">MARGE09_P3981</name>
</gene>
<dbReference type="InterPro" id="IPR008928">
    <property type="entry name" value="6-hairpin_glycosidase_sf"/>
</dbReference>
<dbReference type="EMBL" id="AP023086">
    <property type="protein sequence ID" value="BCD99779.1"/>
    <property type="molecule type" value="Genomic_DNA"/>
</dbReference>
<dbReference type="Pfam" id="PF00759">
    <property type="entry name" value="Glyco_hydro_9"/>
    <property type="match status" value="1"/>
</dbReference>
<dbReference type="InterPro" id="IPR004197">
    <property type="entry name" value="Cellulase_Ig-like"/>
</dbReference>
<evidence type="ECO:0000256" key="6">
    <source>
        <dbReference type="PROSITE-ProRule" id="PRU10059"/>
    </source>
</evidence>
<dbReference type="AlphaFoldDB" id="A0AAN1WLH3"/>
<comment type="similarity">
    <text evidence="1 6 8">Belongs to the glycosyl hydrolase 9 (cellulase E) family.</text>
</comment>
<feature type="chain" id="PRO_5042669198" description="Endoglucanase" evidence="8">
    <location>
        <begin position="20"/>
        <end position="624"/>
    </location>
</feature>
<keyword evidence="8" id="KW-0136">Cellulose degradation</keyword>
<feature type="domain" description="Glycoside hydrolase family 9" evidence="9">
    <location>
        <begin position="169"/>
        <end position="617"/>
    </location>
</feature>
<feature type="signal peptide" evidence="8">
    <location>
        <begin position="1"/>
        <end position="19"/>
    </location>
</feature>
<evidence type="ECO:0000256" key="8">
    <source>
        <dbReference type="RuleBase" id="RU361166"/>
    </source>
</evidence>
<evidence type="ECO:0000256" key="1">
    <source>
        <dbReference type="ARBA" id="ARBA00007072"/>
    </source>
</evidence>
<evidence type="ECO:0000256" key="7">
    <source>
        <dbReference type="PROSITE-ProRule" id="PRU10060"/>
    </source>
</evidence>
<feature type="active site" evidence="7">
    <location>
        <position position="604"/>
    </location>
</feature>
<keyword evidence="2 6" id="KW-0378">Hydrolase</keyword>
<dbReference type="SUPFAM" id="SSF48208">
    <property type="entry name" value="Six-hairpin glycosidases"/>
    <property type="match status" value="1"/>
</dbReference>
<dbReference type="InterPro" id="IPR013783">
    <property type="entry name" value="Ig-like_fold"/>
</dbReference>
<dbReference type="Gene3D" id="2.60.40.10">
    <property type="entry name" value="Immunoglobulins"/>
    <property type="match status" value="1"/>
</dbReference>
<feature type="active site" evidence="6">
    <location>
        <position position="551"/>
    </location>
</feature>
<comment type="catalytic activity">
    <reaction evidence="8">
        <text>Endohydrolysis of (1-&gt;4)-beta-D-glucosidic linkages in cellulose, lichenin and cereal beta-D-glucans.</text>
        <dbReference type="EC" id="3.2.1.4"/>
    </reaction>
</comment>
<dbReference type="PANTHER" id="PTHR22298">
    <property type="entry name" value="ENDO-1,4-BETA-GLUCANASE"/>
    <property type="match status" value="1"/>
</dbReference>
<evidence type="ECO:0000256" key="4">
    <source>
        <dbReference type="ARBA" id="ARBA00023295"/>
    </source>
</evidence>
<dbReference type="GO" id="GO:0008810">
    <property type="term" value="F:cellulase activity"/>
    <property type="evidence" value="ECO:0007669"/>
    <property type="project" value="UniProtKB-EC"/>
</dbReference>
<dbReference type="Pfam" id="PF02927">
    <property type="entry name" value="CelD_N"/>
    <property type="match status" value="1"/>
</dbReference>
<dbReference type="PROSITE" id="PS00698">
    <property type="entry name" value="GH9_3"/>
    <property type="match status" value="1"/>
</dbReference>
<evidence type="ECO:0000256" key="3">
    <source>
        <dbReference type="ARBA" id="ARBA00023277"/>
    </source>
</evidence>
<keyword evidence="8" id="KW-0732">Signal</keyword>